<feature type="non-terminal residue" evidence="1">
    <location>
        <position position="41"/>
    </location>
</feature>
<reference evidence="1" key="1">
    <citation type="submission" date="2020-02" db="EMBL/GenBank/DDBJ databases">
        <authorList>
            <person name="Meier V. D."/>
        </authorList>
    </citation>
    <scope>NUCLEOTIDE SEQUENCE</scope>
    <source>
        <strain evidence="1">AVDCRST_MAG33</strain>
    </source>
</reference>
<gene>
    <name evidence="1" type="ORF">AVDCRST_MAG33-1375</name>
</gene>
<protein>
    <submittedName>
        <fullName evidence="1">Uncharacterized protein</fullName>
    </submittedName>
</protein>
<proteinExistence type="predicted"/>
<evidence type="ECO:0000313" key="1">
    <source>
        <dbReference type="EMBL" id="CAA9557161.1"/>
    </source>
</evidence>
<accession>A0A6J4UQN1</accession>
<organism evidence="1">
    <name type="scientific">uncultured Thermomicrobiales bacterium</name>
    <dbReference type="NCBI Taxonomy" id="1645740"/>
    <lineage>
        <taxon>Bacteria</taxon>
        <taxon>Pseudomonadati</taxon>
        <taxon>Thermomicrobiota</taxon>
        <taxon>Thermomicrobia</taxon>
        <taxon>Thermomicrobiales</taxon>
        <taxon>environmental samples</taxon>
    </lineage>
</organism>
<dbReference type="EMBL" id="CADCWK010000137">
    <property type="protein sequence ID" value="CAA9557161.1"/>
    <property type="molecule type" value="Genomic_DNA"/>
</dbReference>
<dbReference type="AlphaFoldDB" id="A0A6J4UQN1"/>
<name>A0A6J4UQN1_9BACT</name>
<sequence length="41" mass="3978">GHAGPAGTSTGKSAQLRPLAATPVAAVCGKGSSFRLRADVL</sequence>
<feature type="non-terminal residue" evidence="1">
    <location>
        <position position="1"/>
    </location>
</feature>